<dbReference type="OrthoDB" id="9179578at2"/>
<organism evidence="1 2">
    <name type="scientific">Myroides albus</name>
    <dbReference type="NCBI Taxonomy" id="2562892"/>
    <lineage>
        <taxon>Bacteria</taxon>
        <taxon>Pseudomonadati</taxon>
        <taxon>Bacteroidota</taxon>
        <taxon>Flavobacteriia</taxon>
        <taxon>Flavobacteriales</taxon>
        <taxon>Flavobacteriaceae</taxon>
        <taxon>Myroides</taxon>
    </lineage>
</organism>
<reference evidence="1 2" key="1">
    <citation type="submission" date="2019-11" db="EMBL/GenBank/DDBJ databases">
        <title>Genome of Strain BIT-d1.</title>
        <authorList>
            <person name="Yang Y."/>
        </authorList>
    </citation>
    <scope>NUCLEOTIDE SEQUENCE [LARGE SCALE GENOMIC DNA]</scope>
    <source>
        <strain evidence="1 2">BIT-d1</strain>
    </source>
</reference>
<evidence type="ECO:0000313" key="2">
    <source>
        <dbReference type="Proteomes" id="UP000438760"/>
    </source>
</evidence>
<proteinExistence type="predicted"/>
<name>A0A6I3LSP8_9FLAO</name>
<accession>A0A6I3LSP8</accession>
<dbReference type="AlphaFoldDB" id="A0A6I3LSP8"/>
<comment type="caution">
    <text evidence="1">The sequence shown here is derived from an EMBL/GenBank/DDBJ whole genome shotgun (WGS) entry which is preliminary data.</text>
</comment>
<gene>
    <name evidence="1" type="ORF">GJV76_12885</name>
</gene>
<sequence>MVKEEFTALFKGYKIPNVLKSLIDFQTSENVASYYSNAIYLIDEVDGVIDGFSSEPEFLNSFIPFAEADSVGSIYAFWINNKEEKNLENLPIVVFGGEEGVHVIAQNLTELLQIAAYDVEPNVFEDEVSFPDKEELIEEDEFHPTEFNKEYLDWLRSEAKLKPFVKIEDIDEVVERAAEKLGSSLNDFLKKYNE</sequence>
<keyword evidence="2" id="KW-1185">Reference proteome</keyword>
<protein>
    <submittedName>
        <fullName evidence="1">Cell wall assembly protein</fullName>
    </submittedName>
</protein>
<evidence type="ECO:0000313" key="1">
    <source>
        <dbReference type="EMBL" id="MTG99015.1"/>
    </source>
</evidence>
<dbReference type="EMBL" id="WMJX01000038">
    <property type="protein sequence ID" value="MTG99015.1"/>
    <property type="molecule type" value="Genomic_DNA"/>
</dbReference>
<dbReference type="Proteomes" id="UP000438760">
    <property type="component" value="Unassembled WGS sequence"/>
</dbReference>